<gene>
    <name evidence="2" type="ORF">EK21DRAFT_118108</name>
</gene>
<dbReference type="Proteomes" id="UP000799777">
    <property type="component" value="Unassembled WGS sequence"/>
</dbReference>
<evidence type="ECO:0000313" key="3">
    <source>
        <dbReference type="Proteomes" id="UP000799777"/>
    </source>
</evidence>
<comment type="caution">
    <text evidence="2">The sequence shown here is derived from an EMBL/GenBank/DDBJ whole genome shotgun (WGS) entry which is preliminary data.</text>
</comment>
<protein>
    <submittedName>
        <fullName evidence="2">Uncharacterized protein</fullName>
    </submittedName>
</protein>
<dbReference type="AlphaFoldDB" id="A0A9P4GYZ2"/>
<organism evidence="2 3">
    <name type="scientific">Setomelanomma holmii</name>
    <dbReference type="NCBI Taxonomy" id="210430"/>
    <lineage>
        <taxon>Eukaryota</taxon>
        <taxon>Fungi</taxon>
        <taxon>Dikarya</taxon>
        <taxon>Ascomycota</taxon>
        <taxon>Pezizomycotina</taxon>
        <taxon>Dothideomycetes</taxon>
        <taxon>Pleosporomycetidae</taxon>
        <taxon>Pleosporales</taxon>
        <taxon>Pleosporineae</taxon>
        <taxon>Phaeosphaeriaceae</taxon>
        <taxon>Setomelanomma</taxon>
    </lineage>
</organism>
<feature type="region of interest" description="Disordered" evidence="1">
    <location>
        <begin position="1"/>
        <end position="31"/>
    </location>
</feature>
<keyword evidence="3" id="KW-1185">Reference proteome</keyword>
<reference evidence="2" key="1">
    <citation type="journal article" date="2020" name="Stud. Mycol.">
        <title>101 Dothideomycetes genomes: a test case for predicting lifestyles and emergence of pathogens.</title>
        <authorList>
            <person name="Haridas S."/>
            <person name="Albert R."/>
            <person name="Binder M."/>
            <person name="Bloem J."/>
            <person name="Labutti K."/>
            <person name="Salamov A."/>
            <person name="Andreopoulos B."/>
            <person name="Baker S."/>
            <person name="Barry K."/>
            <person name="Bills G."/>
            <person name="Bluhm B."/>
            <person name="Cannon C."/>
            <person name="Castanera R."/>
            <person name="Culley D."/>
            <person name="Daum C."/>
            <person name="Ezra D."/>
            <person name="Gonzalez J."/>
            <person name="Henrissat B."/>
            <person name="Kuo A."/>
            <person name="Liang C."/>
            <person name="Lipzen A."/>
            <person name="Lutzoni F."/>
            <person name="Magnuson J."/>
            <person name="Mondo S."/>
            <person name="Nolan M."/>
            <person name="Ohm R."/>
            <person name="Pangilinan J."/>
            <person name="Park H.-J."/>
            <person name="Ramirez L."/>
            <person name="Alfaro M."/>
            <person name="Sun H."/>
            <person name="Tritt A."/>
            <person name="Yoshinaga Y."/>
            <person name="Zwiers L.-H."/>
            <person name="Turgeon B."/>
            <person name="Goodwin S."/>
            <person name="Spatafora J."/>
            <person name="Crous P."/>
            <person name="Grigoriev I."/>
        </authorList>
    </citation>
    <scope>NUCLEOTIDE SEQUENCE</scope>
    <source>
        <strain evidence="2">CBS 110217</strain>
    </source>
</reference>
<name>A0A9P4GYZ2_9PLEO</name>
<proteinExistence type="predicted"/>
<dbReference type="OrthoDB" id="3764734at2759"/>
<accession>A0A9P4GYZ2</accession>
<evidence type="ECO:0000313" key="2">
    <source>
        <dbReference type="EMBL" id="KAF2024095.1"/>
    </source>
</evidence>
<dbReference type="EMBL" id="ML978309">
    <property type="protein sequence ID" value="KAF2024095.1"/>
    <property type="molecule type" value="Genomic_DNA"/>
</dbReference>
<evidence type="ECO:0000256" key="1">
    <source>
        <dbReference type="SAM" id="MobiDB-lite"/>
    </source>
</evidence>
<sequence length="378" mass="41539">MSSPGMSNPAAKKLAWRRNQQQAKADSKASQKAIRDSLLFEVSAEPRLHLVESRHGPRQRPQAPKSEWPALMQRDLDTIRHTASITHAAIPNPNYADGADIPRYAAIRFADCVSAEQGQALLALVESMRSLKLKFTTTEAHGQNFLQAWFGVWMKYQAAPFISAARRPKKPSLDSAVTELVETLDKTLKKSAALLRKVDEPAYNRMRQGHRDAARAAVAGATSGTHKFAVTQQAWLNKDSNRTGTSSHRMGGIGSMLAVSISTGGGTGYHYDDGDDGHFYSMILVLGEGGNLKLPETGLQVYVTPGDVVFFLANQQLHKLDINNDSPDSAGSQTVFTIWTDQQTMSYAKTDMYKNPKYKDFHCVEQNGGNVEAVDNSE</sequence>
<dbReference type="Gene3D" id="3.60.130.30">
    <property type="match status" value="1"/>
</dbReference>